<gene>
    <name evidence="2" type="ORF">UR88_C0007G0026</name>
</gene>
<reference evidence="2 3" key="1">
    <citation type="journal article" date="2015" name="Nature">
        <title>rRNA introns, odd ribosomes, and small enigmatic genomes across a large radiation of phyla.</title>
        <authorList>
            <person name="Brown C.T."/>
            <person name="Hug L.A."/>
            <person name="Thomas B.C."/>
            <person name="Sharon I."/>
            <person name="Castelle C.J."/>
            <person name="Singh A."/>
            <person name="Wilkins M.J."/>
            <person name="Williams K.H."/>
            <person name="Banfield J.F."/>
        </authorList>
    </citation>
    <scope>NUCLEOTIDE SEQUENCE [LARGE SCALE GENOMIC DNA]</scope>
</reference>
<dbReference type="Proteomes" id="UP000186383">
    <property type="component" value="Unassembled WGS sequence"/>
</dbReference>
<proteinExistence type="predicted"/>
<name>A0A0G0G211_9BACT</name>
<sequence>MRSRFKKSLQFFLIFTLSVGWIFSGWPQIYNFPPEVEKAEASTTTKTWSFVADTESWSATNPAPTSTTPQWQSADGSPANGSLEMRITGKNKINSGRIWEVAGTWEAIFGIPTGSTVTEVGSGTGNSYNYRVSEYNVGAAGNSGPFAFYD</sequence>
<dbReference type="AlphaFoldDB" id="A0A0G0G211"/>
<evidence type="ECO:0000313" key="2">
    <source>
        <dbReference type="EMBL" id="KKP85802.1"/>
    </source>
</evidence>
<comment type="caution">
    <text evidence="2">The sequence shown here is derived from an EMBL/GenBank/DDBJ whole genome shotgun (WGS) entry which is preliminary data.</text>
</comment>
<feature type="non-terminal residue" evidence="2">
    <location>
        <position position="150"/>
    </location>
</feature>
<dbReference type="EMBL" id="LBQW01000007">
    <property type="protein sequence ID" value="KKP85802.1"/>
    <property type="molecule type" value="Genomic_DNA"/>
</dbReference>
<organism evidence="2 3">
    <name type="scientific">Candidatus Nomurabacteria bacterium GW2011_GWA1_35_8</name>
    <dbReference type="NCBI Taxonomy" id="1618727"/>
    <lineage>
        <taxon>Bacteria</taxon>
        <taxon>Candidatus Nomuraibacteriota</taxon>
    </lineage>
</organism>
<protein>
    <submittedName>
        <fullName evidence="2">Uncharacterized protein</fullName>
    </submittedName>
</protein>
<accession>A0A0G0G211</accession>
<evidence type="ECO:0000313" key="3">
    <source>
        <dbReference type="Proteomes" id="UP000186383"/>
    </source>
</evidence>
<feature type="region of interest" description="Disordered" evidence="1">
    <location>
        <begin position="57"/>
        <end position="78"/>
    </location>
</feature>
<evidence type="ECO:0000256" key="1">
    <source>
        <dbReference type="SAM" id="MobiDB-lite"/>
    </source>
</evidence>
<feature type="compositionally biased region" description="Low complexity" evidence="1">
    <location>
        <begin position="58"/>
        <end position="69"/>
    </location>
</feature>